<dbReference type="AlphaFoldDB" id="A0A8H4IVG9"/>
<comment type="caution">
    <text evidence="2">The sequence shown here is derived from an EMBL/GenBank/DDBJ whole genome shotgun (WGS) entry which is preliminary data.</text>
</comment>
<reference evidence="2" key="1">
    <citation type="submission" date="2020-04" db="EMBL/GenBank/DDBJ databases">
        <title>Genome Assembly and Annotation of Botryosphaeria dothidea sdau 11-99, a Latent Pathogen of Apple Fruit Ring Rot in China.</title>
        <authorList>
            <person name="Yu C."/>
            <person name="Diao Y."/>
            <person name="Lu Q."/>
            <person name="Zhao J."/>
            <person name="Cui S."/>
            <person name="Peng C."/>
            <person name="He B."/>
            <person name="Liu H."/>
        </authorList>
    </citation>
    <scope>NUCLEOTIDE SEQUENCE [LARGE SCALE GENOMIC DNA]</scope>
    <source>
        <strain evidence="2">Sdau11-99</strain>
    </source>
</reference>
<accession>A0A8H4IVG9</accession>
<organism evidence="2 3">
    <name type="scientific">Botryosphaeria dothidea</name>
    <dbReference type="NCBI Taxonomy" id="55169"/>
    <lineage>
        <taxon>Eukaryota</taxon>
        <taxon>Fungi</taxon>
        <taxon>Dikarya</taxon>
        <taxon>Ascomycota</taxon>
        <taxon>Pezizomycotina</taxon>
        <taxon>Dothideomycetes</taxon>
        <taxon>Dothideomycetes incertae sedis</taxon>
        <taxon>Botryosphaeriales</taxon>
        <taxon>Botryosphaeriaceae</taxon>
        <taxon>Botryosphaeria</taxon>
    </lineage>
</organism>
<feature type="region of interest" description="Disordered" evidence="1">
    <location>
        <begin position="173"/>
        <end position="236"/>
    </location>
</feature>
<keyword evidence="3" id="KW-1185">Reference proteome</keyword>
<evidence type="ECO:0000256" key="1">
    <source>
        <dbReference type="SAM" id="MobiDB-lite"/>
    </source>
</evidence>
<name>A0A8H4IVG9_9PEZI</name>
<gene>
    <name evidence="2" type="ORF">GTA08_BOTSDO05716</name>
</gene>
<protein>
    <submittedName>
        <fullName evidence="2">Chromo domain-like protein</fullName>
    </submittedName>
</protein>
<dbReference type="Proteomes" id="UP000572817">
    <property type="component" value="Unassembled WGS sequence"/>
</dbReference>
<feature type="region of interest" description="Disordered" evidence="1">
    <location>
        <begin position="1"/>
        <end position="65"/>
    </location>
</feature>
<proteinExistence type="predicted"/>
<evidence type="ECO:0000313" key="3">
    <source>
        <dbReference type="Proteomes" id="UP000572817"/>
    </source>
</evidence>
<dbReference type="OrthoDB" id="3647690at2759"/>
<dbReference type="EMBL" id="WWBZ02000033">
    <property type="protein sequence ID" value="KAF4307132.1"/>
    <property type="molecule type" value="Genomic_DNA"/>
</dbReference>
<feature type="compositionally biased region" description="Acidic residues" evidence="1">
    <location>
        <begin position="191"/>
        <end position="210"/>
    </location>
</feature>
<evidence type="ECO:0000313" key="2">
    <source>
        <dbReference type="EMBL" id="KAF4307132.1"/>
    </source>
</evidence>
<sequence>MPPKRKPDRPKKIQPISPEKLRPTAKSPPPPLKPKRGRPPKSPKLSPTARVQKRGKLGTIGKASKPNPLFKATCILNENKTDYLIEWDVTDPKTGKPYEPSWHPKACANKSLVAAWEADKEGEEWAARGIVDEDKYHYKVAWENNPKTGEVYRDTWEPKAYVGEILVKQWQKRVSKERKQASSASGHEEASDSDDESSEPEDDGSDEDALQEQITQEMLASPVSRGQHGPTHDWAR</sequence>